<dbReference type="InterPro" id="IPR001404">
    <property type="entry name" value="Hsp90_fam"/>
</dbReference>
<dbReference type="Gene3D" id="3.30.230.80">
    <property type="match status" value="1"/>
</dbReference>
<dbReference type="Gene3D" id="1.20.120.790">
    <property type="entry name" value="Heat shock protein 90, C-terminal domain"/>
    <property type="match status" value="1"/>
</dbReference>
<evidence type="ECO:0000313" key="3">
    <source>
        <dbReference type="EMBL" id="STJ82099.1"/>
    </source>
</evidence>
<evidence type="ECO:0000256" key="1">
    <source>
        <dbReference type="ARBA" id="ARBA00008239"/>
    </source>
</evidence>
<dbReference type="GO" id="GO:0140662">
    <property type="term" value="F:ATP-dependent protein folding chaperone"/>
    <property type="evidence" value="ECO:0007669"/>
    <property type="project" value="InterPro"/>
</dbReference>
<organism evidence="3 4">
    <name type="scientific">Escherichia coli</name>
    <dbReference type="NCBI Taxonomy" id="562"/>
    <lineage>
        <taxon>Bacteria</taxon>
        <taxon>Pseudomonadati</taxon>
        <taxon>Pseudomonadota</taxon>
        <taxon>Gammaproteobacteria</taxon>
        <taxon>Enterobacterales</taxon>
        <taxon>Enterobacteriaceae</taxon>
        <taxon>Escherichia</taxon>
    </lineage>
</organism>
<comment type="similarity">
    <text evidence="1">Belongs to the heat shock protein 90 family.</text>
</comment>
<dbReference type="SUPFAM" id="SSF110942">
    <property type="entry name" value="HSP90 C-terminal domain"/>
    <property type="match status" value="1"/>
</dbReference>
<keyword evidence="3" id="KW-0346">Stress response</keyword>
<dbReference type="SUPFAM" id="SSF54211">
    <property type="entry name" value="Ribosomal protein S5 domain 2-like"/>
    <property type="match status" value="1"/>
</dbReference>
<evidence type="ECO:0000313" key="4">
    <source>
        <dbReference type="Proteomes" id="UP000254785"/>
    </source>
</evidence>
<dbReference type="InterPro" id="IPR020568">
    <property type="entry name" value="Ribosomal_Su5_D2-typ_SF"/>
</dbReference>
<proteinExistence type="inferred from homology"/>
<gene>
    <name evidence="3" type="primary">htpG_2</name>
    <name evidence="3" type="ORF">NCTC9117_04695</name>
</gene>
<name>A0A376YCD1_ECOLX</name>
<dbReference type="GO" id="GO:0005524">
    <property type="term" value="F:ATP binding"/>
    <property type="evidence" value="ECO:0007669"/>
    <property type="project" value="InterPro"/>
</dbReference>
<sequence length="250" mass="28487">MPNYLRFVRGLIDSSDLPLNVSREILQDSTVTRNLRNALTKRVLQMLEKLAKDDAEKYQTFWQQFGLVLKEGPAEDFANQEAIAKLLRFASTHTDSSAQTVSLEDYVSRMKEGQEKIYYITADSYAAAKSSPHLELLRKKGIEVLLLSDRIDEWMMNYLTEFDGKPFQSVSKVDESLEKLADEVDESAKEAEKALTPFIDRVKALLGERVKDVRLTHRLTDTPAIVSTDADEMSTQMANCSLRRARKCQK</sequence>
<dbReference type="Gene3D" id="3.40.50.11260">
    <property type="match status" value="1"/>
</dbReference>
<dbReference type="FunFam" id="3.40.50.11260:FF:000002">
    <property type="entry name" value="Molecular chaperone HtpG"/>
    <property type="match status" value="1"/>
</dbReference>
<evidence type="ECO:0000256" key="2">
    <source>
        <dbReference type="ARBA" id="ARBA00023186"/>
    </source>
</evidence>
<dbReference type="AlphaFoldDB" id="A0A376YCD1"/>
<dbReference type="Proteomes" id="UP000254785">
    <property type="component" value="Unassembled WGS sequence"/>
</dbReference>
<accession>A0A376YCD1</accession>
<dbReference type="GO" id="GO:0051082">
    <property type="term" value="F:unfolded protein binding"/>
    <property type="evidence" value="ECO:0007669"/>
    <property type="project" value="InterPro"/>
</dbReference>
<protein>
    <submittedName>
        <fullName evidence="3">Chaperone (Heat shock protein)</fullName>
    </submittedName>
</protein>
<keyword evidence="2" id="KW-0143">Chaperone</keyword>
<dbReference type="GO" id="GO:0016887">
    <property type="term" value="F:ATP hydrolysis activity"/>
    <property type="evidence" value="ECO:0007669"/>
    <property type="project" value="InterPro"/>
</dbReference>
<dbReference type="InterPro" id="IPR037196">
    <property type="entry name" value="HSP90_C"/>
</dbReference>
<dbReference type="PANTHER" id="PTHR11528">
    <property type="entry name" value="HEAT SHOCK PROTEIN 90 FAMILY MEMBER"/>
    <property type="match status" value="1"/>
</dbReference>
<dbReference type="EMBL" id="UGDC01000003">
    <property type="protein sequence ID" value="STJ82099.1"/>
    <property type="molecule type" value="Genomic_DNA"/>
</dbReference>
<reference evidence="3 4" key="1">
    <citation type="submission" date="2018-06" db="EMBL/GenBank/DDBJ databases">
        <authorList>
            <consortium name="Pathogen Informatics"/>
            <person name="Doyle S."/>
        </authorList>
    </citation>
    <scope>NUCLEOTIDE SEQUENCE [LARGE SCALE GENOMIC DNA]</scope>
    <source>
        <strain evidence="3 4">NCTC9117</strain>
    </source>
</reference>
<dbReference type="Pfam" id="PF00183">
    <property type="entry name" value="HSP90"/>
    <property type="match status" value="1"/>
</dbReference>